<keyword evidence="13" id="KW-1185">Reference proteome</keyword>
<keyword evidence="8" id="KW-0326">Glycosidase</keyword>
<dbReference type="GO" id="GO:0016798">
    <property type="term" value="F:hydrolase activity, acting on glycosyl bonds"/>
    <property type="evidence" value="ECO:0007669"/>
    <property type="project" value="UniProtKB-KW"/>
</dbReference>
<dbReference type="GO" id="GO:0044780">
    <property type="term" value="P:bacterial-type flagellum assembly"/>
    <property type="evidence" value="ECO:0007669"/>
    <property type="project" value="InterPro"/>
</dbReference>
<comment type="caution">
    <text evidence="12">The sequence shown here is derived from an EMBL/GenBank/DDBJ whole genome shotgun (WGS) entry which is preliminary data.</text>
</comment>
<sequence length="347" mass="36861">MAILSGAGSLDSGQASIFDFGSLGALKRDVSVNPNSADKQAQVAKQFEAVYIQMMLKRMREATMKSGLFDSEQSRMIQSMADEQLALQLATPGIGLAQSLLRQMRAQNGDAQPPADAVVDDAAQANAADPAQGEMALDLRRMAPPRAGSSLSPELAALLRVLDRNRPADRALAAAEGAPEHVVEFVSQMASAAKAAERMSGVPARLILGQAALESGWGKREIRYEDGRTSYNLFGIKANDAWKGKVVNVMTTEYEDGVPRKVMQPFRAYNSYAESFADYARLIGGSPRYEAVAQARDEVDAARRIQAAGYATDPRYAEKLIGIMGQFRGGRAGAAAAAGLGGDGGGI</sequence>
<dbReference type="GO" id="GO:0071555">
    <property type="term" value="P:cell wall organization"/>
    <property type="evidence" value="ECO:0007669"/>
    <property type="project" value="UniProtKB-KW"/>
</dbReference>
<evidence type="ECO:0000256" key="2">
    <source>
        <dbReference type="ARBA" id="ARBA00004418"/>
    </source>
</evidence>
<dbReference type="GO" id="GO:0042597">
    <property type="term" value="C:periplasmic space"/>
    <property type="evidence" value="ECO:0007669"/>
    <property type="project" value="UniProtKB-SubCell"/>
</dbReference>
<protein>
    <recommendedName>
        <fullName evidence="5">Peptidoglycan hydrolase FlgJ</fullName>
    </recommendedName>
    <alternativeName>
        <fullName evidence="10">Muramidase FlgJ</fullName>
    </alternativeName>
</protein>
<keyword evidence="12" id="KW-0969">Cilium</keyword>
<evidence type="ECO:0000256" key="9">
    <source>
        <dbReference type="ARBA" id="ARBA00023316"/>
    </source>
</evidence>
<comment type="subcellular location">
    <subcellularLocation>
        <location evidence="2">Periplasm</location>
    </subcellularLocation>
</comment>
<dbReference type="PANTHER" id="PTHR33308:SF9">
    <property type="entry name" value="PEPTIDOGLYCAN HYDROLASE FLGJ"/>
    <property type="match status" value="1"/>
</dbReference>
<evidence type="ECO:0000256" key="8">
    <source>
        <dbReference type="ARBA" id="ARBA00023295"/>
    </source>
</evidence>
<evidence type="ECO:0000313" key="13">
    <source>
        <dbReference type="Proteomes" id="UP000216020"/>
    </source>
</evidence>
<evidence type="ECO:0000256" key="6">
    <source>
        <dbReference type="ARBA" id="ARBA00022764"/>
    </source>
</evidence>
<dbReference type="Proteomes" id="UP000216020">
    <property type="component" value="Unassembled WGS sequence"/>
</dbReference>
<evidence type="ECO:0000256" key="3">
    <source>
        <dbReference type="ARBA" id="ARBA00006880"/>
    </source>
</evidence>
<dbReference type="InterPro" id="IPR051056">
    <property type="entry name" value="Glycosyl_Hydrolase_73"/>
</dbReference>
<dbReference type="OrthoDB" id="289937at2"/>
<dbReference type="NCBIfam" id="TIGR02541">
    <property type="entry name" value="flagell_FlgJ"/>
    <property type="match status" value="1"/>
</dbReference>
<dbReference type="InterPro" id="IPR023346">
    <property type="entry name" value="Lysozyme-like_dom_sf"/>
</dbReference>
<evidence type="ECO:0000256" key="10">
    <source>
        <dbReference type="ARBA" id="ARBA00030835"/>
    </source>
</evidence>
<reference evidence="13" key="1">
    <citation type="submission" date="2017-05" db="EMBL/GenBank/DDBJ databases">
        <title>Complete and WGS of Bordetella genogroups.</title>
        <authorList>
            <person name="Spilker T."/>
            <person name="Lipuma J."/>
        </authorList>
    </citation>
    <scope>NUCLEOTIDE SEQUENCE [LARGE SCALE GENOMIC DNA]</scope>
    <source>
        <strain evidence="13">AU16122</strain>
    </source>
</reference>
<dbReference type="InterPro" id="IPR019301">
    <property type="entry name" value="Flagellar_prot_FlgJ_N"/>
</dbReference>
<keyword evidence="9" id="KW-0961">Cell wall biogenesis/degradation</keyword>
<dbReference type="PRINTS" id="PR01002">
    <property type="entry name" value="FLGFLGJ"/>
</dbReference>
<gene>
    <name evidence="12" type="ORF">CAL29_16405</name>
</gene>
<evidence type="ECO:0000256" key="4">
    <source>
        <dbReference type="ARBA" id="ARBA00007974"/>
    </source>
</evidence>
<comment type="similarity">
    <text evidence="4">In the C-terminal section; belongs to the glycosyl hydrolase 73 family.</text>
</comment>
<evidence type="ECO:0000256" key="1">
    <source>
        <dbReference type="ARBA" id="ARBA00002954"/>
    </source>
</evidence>
<dbReference type="PANTHER" id="PTHR33308">
    <property type="entry name" value="PEPTIDOGLYCAN HYDROLASE FLGJ"/>
    <property type="match status" value="1"/>
</dbReference>
<dbReference type="InterPro" id="IPR002901">
    <property type="entry name" value="MGlyc_endo_b_GlcNAc-like_dom"/>
</dbReference>
<dbReference type="Pfam" id="PF01832">
    <property type="entry name" value="Glucosaminidase"/>
    <property type="match status" value="1"/>
</dbReference>
<comment type="function">
    <text evidence="1">Flagellum-specific muramidase which hydrolyzes the peptidoglycan layer to assemble the rod structure in the periplasmic space.</text>
</comment>
<comment type="similarity">
    <text evidence="3">In the N-terminal section; belongs to the FlgJ family.</text>
</comment>
<dbReference type="SMART" id="SM00047">
    <property type="entry name" value="LYZ2"/>
    <property type="match status" value="1"/>
</dbReference>
<dbReference type="AlphaFoldDB" id="A0A261RYF3"/>
<dbReference type="Pfam" id="PF10135">
    <property type="entry name" value="Rod-binding"/>
    <property type="match status" value="1"/>
</dbReference>
<keyword evidence="7 12" id="KW-0378">Hydrolase</keyword>
<dbReference type="InterPro" id="IPR013377">
    <property type="entry name" value="FlgJ"/>
</dbReference>
<keyword evidence="12" id="KW-0966">Cell projection</keyword>
<evidence type="ECO:0000256" key="7">
    <source>
        <dbReference type="ARBA" id="ARBA00022801"/>
    </source>
</evidence>
<dbReference type="SUPFAM" id="SSF53955">
    <property type="entry name" value="Lysozyme-like"/>
    <property type="match status" value="1"/>
</dbReference>
<name>A0A261RYF3_9BORD</name>
<keyword evidence="12" id="KW-0282">Flagellum</keyword>
<proteinExistence type="inferred from homology"/>
<dbReference type="GO" id="GO:0004040">
    <property type="term" value="F:amidase activity"/>
    <property type="evidence" value="ECO:0007669"/>
    <property type="project" value="InterPro"/>
</dbReference>
<keyword evidence="6" id="KW-0574">Periplasm</keyword>
<evidence type="ECO:0000259" key="11">
    <source>
        <dbReference type="SMART" id="SM00047"/>
    </source>
</evidence>
<dbReference type="Gene3D" id="1.10.530.10">
    <property type="match status" value="1"/>
</dbReference>
<dbReference type="Gene3D" id="2.10.70.40">
    <property type="entry name" value="peptidoglycan hydrolase"/>
    <property type="match status" value="1"/>
</dbReference>
<feature type="domain" description="Mannosyl-glycoprotein endo-beta-N-acetylglucosamidase-like" evidence="11">
    <location>
        <begin position="175"/>
        <end position="333"/>
    </location>
</feature>
<evidence type="ECO:0000313" key="12">
    <source>
        <dbReference type="EMBL" id="OZI29712.1"/>
    </source>
</evidence>
<dbReference type="RefSeq" id="WP_094854155.1">
    <property type="nucleotide sequence ID" value="NZ_NEVM01000005.1"/>
</dbReference>
<dbReference type="GO" id="GO:0071973">
    <property type="term" value="P:bacterial-type flagellum-dependent cell motility"/>
    <property type="evidence" value="ECO:0007669"/>
    <property type="project" value="TreeGrafter"/>
</dbReference>
<dbReference type="EMBL" id="NEVM01000005">
    <property type="protein sequence ID" value="OZI29712.1"/>
    <property type="molecule type" value="Genomic_DNA"/>
</dbReference>
<organism evidence="12 13">
    <name type="scientific">Bordetella genomosp. 10</name>
    <dbReference type="NCBI Taxonomy" id="1416804"/>
    <lineage>
        <taxon>Bacteria</taxon>
        <taxon>Pseudomonadati</taxon>
        <taxon>Pseudomonadota</taxon>
        <taxon>Betaproteobacteria</taxon>
        <taxon>Burkholderiales</taxon>
        <taxon>Alcaligenaceae</taxon>
        <taxon>Bordetella</taxon>
    </lineage>
</organism>
<evidence type="ECO:0000256" key="5">
    <source>
        <dbReference type="ARBA" id="ARBA00013433"/>
    </source>
</evidence>
<accession>A0A261RYF3</accession>